<evidence type="ECO:0000259" key="2">
    <source>
        <dbReference type="Pfam" id="PF14361"/>
    </source>
</evidence>
<evidence type="ECO:0000313" key="3">
    <source>
        <dbReference type="EMBL" id="MBL3678519.1"/>
    </source>
</evidence>
<reference evidence="3 4" key="1">
    <citation type="submission" date="2018-09" db="EMBL/GenBank/DDBJ databases">
        <title>Comparative genomics of Leucobacter spp.</title>
        <authorList>
            <person name="Reis A.C."/>
            <person name="Kolvenbach B.A."/>
            <person name="Corvini P.F.X."/>
            <person name="Nunes O.C."/>
        </authorList>
    </citation>
    <scope>NUCLEOTIDE SEQUENCE [LARGE SCALE GENOMIC DNA]</scope>
    <source>
        <strain evidence="3 4">TAN 31504</strain>
    </source>
</reference>
<dbReference type="Gene3D" id="1.10.10.2840">
    <property type="entry name" value="PucR C-terminal helix-turn-helix domain"/>
    <property type="match status" value="1"/>
</dbReference>
<feature type="domain" description="PucR C-terminal helix-turn-helix" evidence="1">
    <location>
        <begin position="316"/>
        <end position="371"/>
    </location>
</feature>
<accession>A0ABS1SD99</accession>
<proteinExistence type="predicted"/>
<organism evidence="3 4">
    <name type="scientific">Leucobacter chromiireducens subsp. solipictus</name>
    <dbReference type="NCBI Taxonomy" id="398235"/>
    <lineage>
        <taxon>Bacteria</taxon>
        <taxon>Bacillati</taxon>
        <taxon>Actinomycetota</taxon>
        <taxon>Actinomycetes</taxon>
        <taxon>Micrococcales</taxon>
        <taxon>Microbacteriaceae</taxon>
        <taxon>Leucobacter</taxon>
    </lineage>
</organism>
<name>A0ABS1SD99_9MICO</name>
<dbReference type="InterPro" id="IPR042070">
    <property type="entry name" value="PucR_C-HTH_sf"/>
</dbReference>
<keyword evidence="4" id="KW-1185">Reference proteome</keyword>
<dbReference type="EMBL" id="QYAC01000002">
    <property type="protein sequence ID" value="MBL3678519.1"/>
    <property type="molecule type" value="Genomic_DNA"/>
</dbReference>
<evidence type="ECO:0000313" key="4">
    <source>
        <dbReference type="Proteomes" id="UP001645859"/>
    </source>
</evidence>
<sequence length="399" mass="44069">MKIDNTTTGGEDVRDVCETLWVQARQLAEKSHRIVGRFPRLADDPDAPATGIETAERSIRHILALISERADREDPEFIVRLGRARAEAGVPVDQILGALNADFEIVWLSLLEFRGAVSSATVARIGSRMWRSVEKYSTDLLAVYKEREAALRVELQAQSNRFLNGLATGTPQSVASVRGTLLALGISQTHGLGIVASREQLNLAQLHAQGVQYLTARTEADNFLVVVPDTRLSQLLAANRTAEIVYESAVTEESLRSTVFLLNAILLHSQQLPGHRTLDESWWAAMVQGLGAAGELGGRRVLRDVAHETPQGMQRLAETVDALWASSGVSEAARSIQVHRNTFVKRCEKLTQLAGRDPRIPGELAMLKFAFDQYRLRSEPATPPARGVMHTIPHQRWEK</sequence>
<dbReference type="Pfam" id="PF13556">
    <property type="entry name" value="HTH_30"/>
    <property type="match status" value="1"/>
</dbReference>
<comment type="caution">
    <text evidence="3">The sequence shown here is derived from an EMBL/GenBank/DDBJ whole genome shotgun (WGS) entry which is preliminary data.</text>
</comment>
<dbReference type="Pfam" id="PF14361">
    <property type="entry name" value="RsbRD_N"/>
    <property type="match status" value="1"/>
</dbReference>
<evidence type="ECO:0000259" key="1">
    <source>
        <dbReference type="Pfam" id="PF13556"/>
    </source>
</evidence>
<gene>
    <name evidence="3" type="ORF">D3230_04295</name>
</gene>
<feature type="domain" description="RsbT co-antagonist protein RsbRD N-terminal" evidence="2">
    <location>
        <begin position="33"/>
        <end position="157"/>
    </location>
</feature>
<evidence type="ECO:0008006" key="5">
    <source>
        <dbReference type="Google" id="ProtNLM"/>
    </source>
</evidence>
<dbReference type="InterPro" id="IPR025751">
    <property type="entry name" value="RsbRD_N_dom"/>
</dbReference>
<dbReference type="Proteomes" id="UP001645859">
    <property type="component" value="Unassembled WGS sequence"/>
</dbReference>
<dbReference type="InterPro" id="IPR025736">
    <property type="entry name" value="PucR_C-HTH_dom"/>
</dbReference>
<dbReference type="RefSeq" id="WP_202343789.1">
    <property type="nucleotide sequence ID" value="NZ_BAAAPI010000002.1"/>
</dbReference>
<protein>
    <recommendedName>
        <fullName evidence="5">PucR C-terminal helix-turn-helix domain-containing protein</fullName>
    </recommendedName>
</protein>